<dbReference type="OrthoDB" id="6196975at2"/>
<dbReference type="Gene3D" id="3.40.50.2300">
    <property type="match status" value="2"/>
</dbReference>
<evidence type="ECO:0000259" key="3">
    <source>
        <dbReference type="Pfam" id="PF13407"/>
    </source>
</evidence>
<dbReference type="EMBL" id="RXNT01000006">
    <property type="protein sequence ID" value="RTR32273.1"/>
    <property type="molecule type" value="Genomic_DNA"/>
</dbReference>
<dbReference type="RefSeq" id="WP_126408344.1">
    <property type="nucleotide sequence ID" value="NZ_RXNT01000006.1"/>
</dbReference>
<gene>
    <name evidence="4" type="ORF">EKG37_08875</name>
</gene>
<reference evidence="4 5" key="1">
    <citation type="submission" date="2018-12" db="EMBL/GenBank/DDBJ databases">
        <title>Bacillus yapensis draft genome sequence.</title>
        <authorList>
            <person name="Yu L."/>
            <person name="Xu X."/>
            <person name="Tang X."/>
        </authorList>
    </citation>
    <scope>NUCLEOTIDE SEQUENCE [LARGE SCALE GENOMIC DNA]</scope>
    <source>
        <strain evidence="4 5">XXST-01</strain>
    </source>
</reference>
<organism evidence="4 5">
    <name type="scientific">Bacillus yapensis</name>
    <dbReference type="NCBI Taxonomy" id="2492960"/>
    <lineage>
        <taxon>Bacteria</taxon>
        <taxon>Bacillati</taxon>
        <taxon>Bacillota</taxon>
        <taxon>Bacilli</taxon>
        <taxon>Bacillales</taxon>
        <taxon>Bacillaceae</taxon>
        <taxon>Bacillus</taxon>
    </lineage>
</organism>
<evidence type="ECO:0000313" key="4">
    <source>
        <dbReference type="EMBL" id="RTR32273.1"/>
    </source>
</evidence>
<dbReference type="Proteomes" id="UP000271374">
    <property type="component" value="Unassembled WGS sequence"/>
</dbReference>
<dbReference type="AlphaFoldDB" id="A0A3S0KQN6"/>
<accession>A0A3S0KQN6</accession>
<protein>
    <submittedName>
        <fullName evidence="4">Sugar ABC transporter substrate-binding protein</fullName>
    </submittedName>
</protein>
<evidence type="ECO:0000256" key="1">
    <source>
        <dbReference type="ARBA" id="ARBA00004196"/>
    </source>
</evidence>
<comment type="similarity">
    <text evidence="2">Belongs to the bacterial solute-binding protein 2 family.</text>
</comment>
<dbReference type="SUPFAM" id="SSF53822">
    <property type="entry name" value="Periplasmic binding protein-like I"/>
    <property type="match status" value="1"/>
</dbReference>
<dbReference type="PANTHER" id="PTHR30036:SF7">
    <property type="entry name" value="ABC TRANSPORTER PERIPLASMIC-BINDING PROTEIN YPHF"/>
    <property type="match status" value="1"/>
</dbReference>
<proteinExistence type="inferred from homology"/>
<dbReference type="InterPro" id="IPR028082">
    <property type="entry name" value="Peripla_BP_I"/>
</dbReference>
<sequence>MRKTGLILLFIIFFALCYLTFVSAEGVFRSDWQAPKTIEDENAQLRLVLITQDAETTFWDNLGKGAIEQAEKEGASLEIWGSYGNNHEDFLKKLEIAIHSKVDGIIVQGLDSEEFKYLSKVKASFYGIPIITVANDVPVEESLRRTYVGSDQYKAGSMIAKQLLNDMGNSGSVLLTYNSNQEYYQKQRLNGIQDVLKNYPNIKTIYAETSSDREQIITATRDVLNKTPEVDGIIAVNANIVGALVQEISKRYQVEPYFIYSFDDGPESLALLRQGNIDGILEQSPEMMGKTSVQLIMEWLNGETVPLDLKGYFTDIRILKAKEVQ</sequence>
<feature type="domain" description="Periplasmic binding protein" evidence="3">
    <location>
        <begin position="49"/>
        <end position="303"/>
    </location>
</feature>
<dbReference type="GO" id="GO:0030246">
    <property type="term" value="F:carbohydrate binding"/>
    <property type="evidence" value="ECO:0007669"/>
    <property type="project" value="TreeGrafter"/>
</dbReference>
<dbReference type="Pfam" id="PF13407">
    <property type="entry name" value="Peripla_BP_4"/>
    <property type="match status" value="1"/>
</dbReference>
<dbReference type="PANTHER" id="PTHR30036">
    <property type="entry name" value="D-XYLOSE-BINDING PERIPLASMIC PROTEIN"/>
    <property type="match status" value="1"/>
</dbReference>
<comment type="subcellular location">
    <subcellularLocation>
        <location evidence="1">Cell envelope</location>
    </subcellularLocation>
</comment>
<dbReference type="InterPro" id="IPR050555">
    <property type="entry name" value="Bact_Solute-Bind_Prot2"/>
</dbReference>
<dbReference type="GO" id="GO:0030288">
    <property type="term" value="C:outer membrane-bounded periplasmic space"/>
    <property type="evidence" value="ECO:0007669"/>
    <property type="project" value="TreeGrafter"/>
</dbReference>
<keyword evidence="5" id="KW-1185">Reference proteome</keyword>
<comment type="caution">
    <text evidence="4">The sequence shown here is derived from an EMBL/GenBank/DDBJ whole genome shotgun (WGS) entry which is preliminary data.</text>
</comment>
<evidence type="ECO:0000313" key="5">
    <source>
        <dbReference type="Proteomes" id="UP000271374"/>
    </source>
</evidence>
<evidence type="ECO:0000256" key="2">
    <source>
        <dbReference type="ARBA" id="ARBA00007639"/>
    </source>
</evidence>
<name>A0A3S0KQN6_9BACI</name>
<dbReference type="InterPro" id="IPR025997">
    <property type="entry name" value="SBP_2_dom"/>
</dbReference>